<dbReference type="PANTHER" id="PTHR43140:SF1">
    <property type="entry name" value="TYPE I RESTRICTION ENZYME ECOKI SPECIFICITY SUBUNIT"/>
    <property type="match status" value="1"/>
</dbReference>
<dbReference type="RefSeq" id="WP_006189232.1">
    <property type="nucleotide sequence ID" value="NZ_ACYH01000046.1"/>
</dbReference>
<dbReference type="AlphaFoldDB" id="C8PRL6"/>
<reference evidence="3 4" key="1">
    <citation type="submission" date="2009-07" db="EMBL/GenBank/DDBJ databases">
        <authorList>
            <person name="Madupu R."/>
            <person name="Sebastian Y."/>
            <person name="Durkin A.S."/>
            <person name="Torralba M."/>
            <person name="Methe B."/>
            <person name="Sutton G.G."/>
            <person name="Strausberg R.L."/>
            <person name="Nelson K.E."/>
        </authorList>
    </citation>
    <scope>NUCLEOTIDE SEQUENCE [LARGE SCALE GENOMIC DNA]</scope>
    <source>
        <strain evidence="3 4">ATCC 35580</strain>
    </source>
</reference>
<accession>C8PRL6</accession>
<dbReference type="GO" id="GO:0003677">
    <property type="term" value="F:DNA binding"/>
    <property type="evidence" value="ECO:0007669"/>
    <property type="project" value="UniProtKB-KW"/>
</dbReference>
<organism evidence="3 4">
    <name type="scientific">Treponema vincentii ATCC 35580</name>
    <dbReference type="NCBI Taxonomy" id="596324"/>
    <lineage>
        <taxon>Bacteria</taxon>
        <taxon>Pseudomonadati</taxon>
        <taxon>Spirochaetota</taxon>
        <taxon>Spirochaetia</taxon>
        <taxon>Spirochaetales</taxon>
        <taxon>Treponemataceae</taxon>
        <taxon>Treponema</taxon>
    </lineage>
</organism>
<evidence type="ECO:0000313" key="3">
    <source>
        <dbReference type="EMBL" id="EEV19951.1"/>
    </source>
</evidence>
<proteinExistence type="predicted"/>
<keyword evidence="1" id="KW-0680">Restriction system</keyword>
<dbReference type="GO" id="GO:0009307">
    <property type="term" value="P:DNA restriction-modification system"/>
    <property type="evidence" value="ECO:0007669"/>
    <property type="project" value="UniProtKB-KW"/>
</dbReference>
<dbReference type="InterPro" id="IPR044946">
    <property type="entry name" value="Restrct_endonuc_typeI_TRD_sf"/>
</dbReference>
<dbReference type="PANTHER" id="PTHR43140">
    <property type="entry name" value="TYPE-1 RESTRICTION ENZYME ECOKI SPECIFICITY PROTEIN"/>
    <property type="match status" value="1"/>
</dbReference>
<comment type="caution">
    <text evidence="3">The sequence shown here is derived from an EMBL/GenBank/DDBJ whole genome shotgun (WGS) entry which is preliminary data.</text>
</comment>
<dbReference type="OrthoDB" id="9811611at2"/>
<evidence type="ECO:0008006" key="5">
    <source>
        <dbReference type="Google" id="ProtNLM"/>
    </source>
</evidence>
<sequence length="182" mass="21343">MQKKIIAEINKEIEAQKLYVKQLRRNILQDAIEGKLTADWRKEHPVQKGNPDYDAEALFELIQKERKVDKKRKALPPILDVEKPFELPIGWKWVRLGEISHNIESGKSILCKEAVPCGDEVGIVKTGVCSFGYFKEDESKTCLSDKDWHDEYVIHVGDFFNRTRKYLRISRFLCYRRYGVIQ</sequence>
<dbReference type="Gene3D" id="3.90.220.20">
    <property type="entry name" value="DNA methylase specificity domains"/>
    <property type="match status" value="1"/>
</dbReference>
<name>C8PRL6_9SPIR</name>
<dbReference type="EMBL" id="ACYH01000046">
    <property type="protein sequence ID" value="EEV19951.1"/>
    <property type="molecule type" value="Genomic_DNA"/>
</dbReference>
<dbReference type="InterPro" id="IPR051212">
    <property type="entry name" value="Type-I_RE_S_subunit"/>
</dbReference>
<dbReference type="eggNOG" id="COG0732">
    <property type="taxonomic scope" value="Bacteria"/>
</dbReference>
<protein>
    <recommendedName>
        <fullName evidence="5">Type I restriction modification DNA specificity domain-containing protein</fullName>
    </recommendedName>
</protein>
<dbReference type="SUPFAM" id="SSF116734">
    <property type="entry name" value="DNA methylase specificity domain"/>
    <property type="match status" value="1"/>
</dbReference>
<dbReference type="STRING" id="596324.TREVI0001_2223"/>
<evidence type="ECO:0000313" key="4">
    <source>
        <dbReference type="Proteomes" id="UP000004509"/>
    </source>
</evidence>
<evidence type="ECO:0000256" key="2">
    <source>
        <dbReference type="ARBA" id="ARBA00023125"/>
    </source>
</evidence>
<dbReference type="Proteomes" id="UP000004509">
    <property type="component" value="Unassembled WGS sequence"/>
</dbReference>
<gene>
    <name evidence="3" type="ORF">TREVI0001_2223</name>
</gene>
<keyword evidence="2" id="KW-0238">DNA-binding</keyword>
<evidence type="ECO:0000256" key="1">
    <source>
        <dbReference type="ARBA" id="ARBA00022747"/>
    </source>
</evidence>